<dbReference type="Proteomes" id="UP001499884">
    <property type="component" value="Unassembled WGS sequence"/>
</dbReference>
<feature type="region of interest" description="Disordered" evidence="1">
    <location>
        <begin position="21"/>
        <end position="61"/>
    </location>
</feature>
<dbReference type="EMBL" id="BAABEP010000003">
    <property type="protein sequence ID" value="GAA3713990.1"/>
    <property type="molecule type" value="Genomic_DNA"/>
</dbReference>
<gene>
    <name evidence="2" type="ORF">GCM10023082_09710</name>
</gene>
<organism evidence="2 3">
    <name type="scientific">Streptomyces tremellae</name>
    <dbReference type="NCBI Taxonomy" id="1124239"/>
    <lineage>
        <taxon>Bacteria</taxon>
        <taxon>Bacillati</taxon>
        <taxon>Actinomycetota</taxon>
        <taxon>Actinomycetes</taxon>
        <taxon>Kitasatosporales</taxon>
        <taxon>Streptomycetaceae</taxon>
        <taxon>Streptomyces</taxon>
    </lineage>
</organism>
<proteinExistence type="predicted"/>
<keyword evidence="3" id="KW-1185">Reference proteome</keyword>
<evidence type="ECO:0000313" key="3">
    <source>
        <dbReference type="Proteomes" id="UP001499884"/>
    </source>
</evidence>
<protein>
    <submittedName>
        <fullName evidence="2">Uncharacterized protein</fullName>
    </submittedName>
</protein>
<sequence length="61" mass="6484">MVRVARGEQFGRLAREGAHLVEGGAPVERHQDVQPAGARGHQGGGQADLFEEFAEPPGRPP</sequence>
<evidence type="ECO:0000256" key="1">
    <source>
        <dbReference type="SAM" id="MobiDB-lite"/>
    </source>
</evidence>
<reference evidence="3" key="1">
    <citation type="journal article" date="2019" name="Int. J. Syst. Evol. Microbiol.">
        <title>The Global Catalogue of Microorganisms (GCM) 10K type strain sequencing project: providing services to taxonomists for standard genome sequencing and annotation.</title>
        <authorList>
            <consortium name="The Broad Institute Genomics Platform"/>
            <consortium name="The Broad Institute Genome Sequencing Center for Infectious Disease"/>
            <person name="Wu L."/>
            <person name="Ma J."/>
        </authorList>
    </citation>
    <scope>NUCLEOTIDE SEQUENCE [LARGE SCALE GENOMIC DNA]</scope>
    <source>
        <strain evidence="3">JCM 30846</strain>
    </source>
</reference>
<accession>A0ABP7E9G7</accession>
<comment type="caution">
    <text evidence="2">The sequence shown here is derived from an EMBL/GenBank/DDBJ whole genome shotgun (WGS) entry which is preliminary data.</text>
</comment>
<evidence type="ECO:0000313" key="2">
    <source>
        <dbReference type="EMBL" id="GAA3713990.1"/>
    </source>
</evidence>
<name>A0ABP7E9G7_9ACTN</name>